<dbReference type="GO" id="GO:0005737">
    <property type="term" value="C:cytoplasm"/>
    <property type="evidence" value="ECO:0007669"/>
    <property type="project" value="UniProtKB-SubCell"/>
</dbReference>
<name>A0A2T2NGN3_CORCC</name>
<evidence type="ECO:0000313" key="17">
    <source>
        <dbReference type="Proteomes" id="UP000240883"/>
    </source>
</evidence>
<dbReference type="NCBIfam" id="TIGR00057">
    <property type="entry name" value="L-threonylcarbamoyladenylate synthase"/>
    <property type="match status" value="1"/>
</dbReference>
<evidence type="ECO:0000256" key="14">
    <source>
        <dbReference type="SAM" id="MobiDB-lite"/>
    </source>
</evidence>
<organism evidence="16 17">
    <name type="scientific">Corynespora cassiicola Philippines</name>
    <dbReference type="NCBI Taxonomy" id="1448308"/>
    <lineage>
        <taxon>Eukaryota</taxon>
        <taxon>Fungi</taxon>
        <taxon>Dikarya</taxon>
        <taxon>Ascomycota</taxon>
        <taxon>Pezizomycotina</taxon>
        <taxon>Dothideomycetes</taxon>
        <taxon>Pleosporomycetidae</taxon>
        <taxon>Pleosporales</taxon>
        <taxon>Corynesporascaceae</taxon>
        <taxon>Corynespora</taxon>
    </lineage>
</organism>
<dbReference type="InterPro" id="IPR050156">
    <property type="entry name" value="TC-AMP_synthase_SUA5"/>
</dbReference>
<evidence type="ECO:0000256" key="6">
    <source>
        <dbReference type="ARBA" id="ARBA00022679"/>
    </source>
</evidence>
<comment type="similarity">
    <text evidence="2">Belongs to the SUA5 family.</text>
</comment>
<dbReference type="PANTHER" id="PTHR17490:SF16">
    <property type="entry name" value="THREONYLCARBAMOYL-AMP SYNTHASE"/>
    <property type="match status" value="1"/>
</dbReference>
<comment type="catalytic activity">
    <reaction evidence="12">
        <text>L-threonine + hydrogencarbonate + ATP = L-threonylcarbamoyladenylate + diphosphate + H2O</text>
        <dbReference type="Rhea" id="RHEA:36407"/>
        <dbReference type="ChEBI" id="CHEBI:15377"/>
        <dbReference type="ChEBI" id="CHEBI:17544"/>
        <dbReference type="ChEBI" id="CHEBI:30616"/>
        <dbReference type="ChEBI" id="CHEBI:33019"/>
        <dbReference type="ChEBI" id="CHEBI:57926"/>
        <dbReference type="ChEBI" id="CHEBI:73682"/>
        <dbReference type="EC" id="2.7.7.87"/>
    </reaction>
</comment>
<evidence type="ECO:0000256" key="4">
    <source>
        <dbReference type="ARBA" id="ARBA00015492"/>
    </source>
</evidence>
<evidence type="ECO:0000256" key="11">
    <source>
        <dbReference type="ARBA" id="ARBA00029774"/>
    </source>
</evidence>
<evidence type="ECO:0000259" key="15">
    <source>
        <dbReference type="PROSITE" id="PS51163"/>
    </source>
</evidence>
<feature type="compositionally biased region" description="Polar residues" evidence="14">
    <location>
        <begin position="50"/>
        <end position="60"/>
    </location>
</feature>
<gene>
    <name evidence="16" type="ORF">BS50DRAFT_528979</name>
</gene>
<evidence type="ECO:0000256" key="9">
    <source>
        <dbReference type="ARBA" id="ARBA00022741"/>
    </source>
</evidence>
<dbReference type="PROSITE" id="PS51163">
    <property type="entry name" value="YRDC"/>
    <property type="match status" value="1"/>
</dbReference>
<evidence type="ECO:0000256" key="7">
    <source>
        <dbReference type="ARBA" id="ARBA00022694"/>
    </source>
</evidence>
<dbReference type="Proteomes" id="UP000240883">
    <property type="component" value="Unassembled WGS sequence"/>
</dbReference>
<dbReference type="EMBL" id="KZ678138">
    <property type="protein sequence ID" value="PSN64587.1"/>
    <property type="molecule type" value="Genomic_DNA"/>
</dbReference>
<dbReference type="PANTHER" id="PTHR17490">
    <property type="entry name" value="SUA5"/>
    <property type="match status" value="1"/>
</dbReference>
<evidence type="ECO:0000256" key="12">
    <source>
        <dbReference type="ARBA" id="ARBA00048366"/>
    </source>
</evidence>
<evidence type="ECO:0000256" key="13">
    <source>
        <dbReference type="ARBA" id="ARBA00056339"/>
    </source>
</evidence>
<keyword evidence="7" id="KW-0819">tRNA processing</keyword>
<proteinExistence type="inferred from homology"/>
<evidence type="ECO:0000256" key="5">
    <source>
        <dbReference type="ARBA" id="ARBA00022490"/>
    </source>
</evidence>
<dbReference type="InterPro" id="IPR005145">
    <property type="entry name" value="Sua5_C"/>
</dbReference>
<dbReference type="EC" id="2.7.7.87" evidence="3"/>
<dbReference type="GO" id="GO:0005524">
    <property type="term" value="F:ATP binding"/>
    <property type="evidence" value="ECO:0007669"/>
    <property type="project" value="UniProtKB-KW"/>
</dbReference>
<dbReference type="InterPro" id="IPR017945">
    <property type="entry name" value="DHBP_synth_RibB-like_a/b_dom"/>
</dbReference>
<dbReference type="AlphaFoldDB" id="A0A2T2NGN3"/>
<keyword evidence="10" id="KW-0067">ATP-binding</keyword>
<evidence type="ECO:0000256" key="1">
    <source>
        <dbReference type="ARBA" id="ARBA00004496"/>
    </source>
</evidence>
<evidence type="ECO:0000256" key="8">
    <source>
        <dbReference type="ARBA" id="ARBA00022695"/>
    </source>
</evidence>
<dbReference type="OrthoDB" id="412787at2759"/>
<dbReference type="Gene3D" id="3.40.50.11030">
    <property type="entry name" value="Threonylcarbamoyl-AMP synthase, C-terminal domain"/>
    <property type="match status" value="1"/>
</dbReference>
<dbReference type="STRING" id="1448308.A0A2T2NGN3"/>
<feature type="region of interest" description="Disordered" evidence="14">
    <location>
        <begin position="40"/>
        <end position="64"/>
    </location>
</feature>
<keyword evidence="6" id="KW-0808">Transferase</keyword>
<dbReference type="InterPro" id="IPR006070">
    <property type="entry name" value="Sua5-like_dom"/>
</dbReference>
<feature type="domain" description="YrdC-like" evidence="15">
    <location>
        <begin position="97"/>
        <end position="299"/>
    </location>
</feature>
<dbReference type="GO" id="GO:0061710">
    <property type="term" value="F:L-threonylcarbamoyladenylate synthase"/>
    <property type="evidence" value="ECO:0007669"/>
    <property type="project" value="UniProtKB-EC"/>
</dbReference>
<sequence length="505" mass="54223">MPIRCLRLPNVHFTPKLFSPFRLLQTLAQVAAAESQPIPTAPLSLRPHQSYPSSTPTTMETDILPVDPTKLGRITFTKSDDGLVDTWDIDYEPGKDYESLRRAAAELSTTDTPVAFPTETVYGLGADATRSAAVRAIFAAKGRPADNPLIVHVHSMSQLRALLAGDATANMTKDIPDPIPEIYKPLIRKFWPGPLTIILPTPENSLLAPEVTAGLNTFGARMPRSILSLALMRLANVPLAGPSANASTRPSPTAAEHVKDDLEGRIHTIIDGGPCEVGVESTVVDGLAYPPAILRPGGVTVEQLRQCPGWEKVVVGYKDAHEKGITPRAPGMKYRHYSPKATVILHEGGTSAPTSEDILKVTRQSVGIIRSKSWPLALGLSVGHKDTVVRQSNGGHANGSHASCPSNVENENDSASNLLRSVVQHEIPHAEHYSLKTGSASPVDVWDIDLGAETEGVARGLFSALRELDKKGVDVIFVEGIDDTTGDDIAAAVMNRLRKAAEIRI</sequence>
<keyword evidence="5" id="KW-0963">Cytoplasm</keyword>
<evidence type="ECO:0000256" key="3">
    <source>
        <dbReference type="ARBA" id="ARBA00012584"/>
    </source>
</evidence>
<keyword evidence="8" id="KW-0548">Nucleotidyltransferase</keyword>
<evidence type="ECO:0000256" key="10">
    <source>
        <dbReference type="ARBA" id="ARBA00022840"/>
    </source>
</evidence>
<accession>A0A2T2NGN3</accession>
<dbReference type="Pfam" id="PF03481">
    <property type="entry name" value="Sua5_C"/>
    <property type="match status" value="1"/>
</dbReference>
<dbReference type="GO" id="GO:0003725">
    <property type="term" value="F:double-stranded RNA binding"/>
    <property type="evidence" value="ECO:0007669"/>
    <property type="project" value="InterPro"/>
</dbReference>
<dbReference type="Gene3D" id="3.90.870.10">
    <property type="entry name" value="DHBP synthase"/>
    <property type="match status" value="1"/>
</dbReference>
<reference evidence="16 17" key="1">
    <citation type="journal article" date="2018" name="Front. Microbiol.">
        <title>Genome-Wide Analysis of Corynespora cassiicola Leaf Fall Disease Putative Effectors.</title>
        <authorList>
            <person name="Lopez D."/>
            <person name="Ribeiro S."/>
            <person name="Label P."/>
            <person name="Fumanal B."/>
            <person name="Venisse J.S."/>
            <person name="Kohler A."/>
            <person name="de Oliveira R.R."/>
            <person name="Labutti K."/>
            <person name="Lipzen A."/>
            <person name="Lail K."/>
            <person name="Bauer D."/>
            <person name="Ohm R.A."/>
            <person name="Barry K.W."/>
            <person name="Spatafora J."/>
            <person name="Grigoriev I.V."/>
            <person name="Martin F.M."/>
            <person name="Pujade-Renaud V."/>
        </authorList>
    </citation>
    <scope>NUCLEOTIDE SEQUENCE [LARGE SCALE GENOMIC DNA]</scope>
    <source>
        <strain evidence="16 17">Philippines</strain>
    </source>
</reference>
<dbReference type="Pfam" id="PF01300">
    <property type="entry name" value="Sua5_yciO_yrdC"/>
    <property type="match status" value="1"/>
</dbReference>
<protein>
    <recommendedName>
        <fullName evidence="4">Threonylcarbamoyl-AMP synthase</fullName>
        <ecNumber evidence="3">2.7.7.87</ecNumber>
    </recommendedName>
    <alternativeName>
        <fullName evidence="11">L-threonylcarbamoyladenylate synthase</fullName>
    </alternativeName>
</protein>
<comment type="function">
    <text evidence="13">Required for the formation of a threonylcarbamoyl group on adenosine at position 37 (t(6)A37) in tRNAs that read codons beginning with adenine. Likely catalyzes the conversion of L-threonine, HCO(3)(-)/CO(2) and ATP to give threonylcarbamoyl-AMP (TC-AMP) as the acyladenylate intermediate, with the release of diphosphate. Required for normal translation, by ensuring translation fidelity at the level of codon recognition, appropriate translation initiation selection and maintenance of reading frame. Also involved in telomere replication. Binds to single-stranded telomeric (ssTG) DNA and positively regulates telomere length.</text>
</comment>
<dbReference type="GO" id="GO:0000049">
    <property type="term" value="F:tRNA binding"/>
    <property type="evidence" value="ECO:0007669"/>
    <property type="project" value="TreeGrafter"/>
</dbReference>
<comment type="subcellular location">
    <subcellularLocation>
        <location evidence="1">Cytoplasm</location>
    </subcellularLocation>
</comment>
<keyword evidence="17" id="KW-1185">Reference proteome</keyword>
<keyword evidence="9" id="KW-0547">Nucleotide-binding</keyword>
<dbReference type="SUPFAM" id="SSF55821">
    <property type="entry name" value="YrdC/RibB"/>
    <property type="match status" value="1"/>
</dbReference>
<dbReference type="GO" id="GO:0002949">
    <property type="term" value="P:tRNA threonylcarbamoyladenosine modification"/>
    <property type="evidence" value="ECO:0007669"/>
    <property type="project" value="UniProtKB-ARBA"/>
</dbReference>
<evidence type="ECO:0000313" key="16">
    <source>
        <dbReference type="EMBL" id="PSN64587.1"/>
    </source>
</evidence>
<dbReference type="FunFam" id="3.90.870.10:FF:000008">
    <property type="entry name" value="Threonylcarbamoyl-AMP synthase"/>
    <property type="match status" value="1"/>
</dbReference>
<dbReference type="InterPro" id="IPR038385">
    <property type="entry name" value="Sua5/YwlC_C"/>
</dbReference>
<evidence type="ECO:0000256" key="2">
    <source>
        <dbReference type="ARBA" id="ARBA00007663"/>
    </source>
</evidence>
<dbReference type="GO" id="GO:0006450">
    <property type="term" value="P:regulation of translational fidelity"/>
    <property type="evidence" value="ECO:0007669"/>
    <property type="project" value="TreeGrafter"/>
</dbReference>